<dbReference type="InterPro" id="IPR037396">
    <property type="entry name" value="FMN_HAD"/>
</dbReference>
<evidence type="ECO:0000256" key="3">
    <source>
        <dbReference type="ARBA" id="ARBA00024042"/>
    </source>
</evidence>
<dbReference type="AlphaFoldDB" id="A0A078B7F1"/>
<dbReference type="CDD" id="cd02809">
    <property type="entry name" value="alpha_hydroxyacid_oxid_FMN"/>
    <property type="match status" value="1"/>
</dbReference>
<dbReference type="InterPro" id="IPR008259">
    <property type="entry name" value="FMN_hydac_DH_AS"/>
</dbReference>
<dbReference type="InterPro" id="IPR000262">
    <property type="entry name" value="FMN-dep_DH"/>
</dbReference>
<dbReference type="EMBL" id="CCKQ01018445">
    <property type="protein sequence ID" value="CDW90415.1"/>
    <property type="molecule type" value="Genomic_DNA"/>
</dbReference>
<dbReference type="Proteomes" id="UP000039865">
    <property type="component" value="Unassembled WGS sequence"/>
</dbReference>
<reference evidence="6 7" key="1">
    <citation type="submission" date="2014-06" db="EMBL/GenBank/DDBJ databases">
        <authorList>
            <person name="Swart Estienne"/>
        </authorList>
    </citation>
    <scope>NUCLEOTIDE SEQUENCE [LARGE SCALE GENOMIC DNA]</scope>
    <source>
        <strain evidence="6 7">130c</strain>
    </source>
</reference>
<dbReference type="Gene3D" id="3.20.20.70">
    <property type="entry name" value="Aldolase class I"/>
    <property type="match status" value="1"/>
</dbReference>
<gene>
    <name evidence="6" type="primary">Contig7481.g7991</name>
    <name evidence="6" type="ORF">STYLEM_19558</name>
</gene>
<evidence type="ECO:0000259" key="5">
    <source>
        <dbReference type="PROSITE" id="PS51349"/>
    </source>
</evidence>
<evidence type="ECO:0000256" key="2">
    <source>
        <dbReference type="ARBA" id="ARBA00023002"/>
    </source>
</evidence>
<organism evidence="6 7">
    <name type="scientific">Stylonychia lemnae</name>
    <name type="common">Ciliate</name>
    <dbReference type="NCBI Taxonomy" id="5949"/>
    <lineage>
        <taxon>Eukaryota</taxon>
        <taxon>Sar</taxon>
        <taxon>Alveolata</taxon>
        <taxon>Ciliophora</taxon>
        <taxon>Intramacronucleata</taxon>
        <taxon>Spirotrichea</taxon>
        <taxon>Stichotrichia</taxon>
        <taxon>Sporadotrichida</taxon>
        <taxon>Oxytrichidae</taxon>
        <taxon>Stylonychinae</taxon>
        <taxon>Stylonychia</taxon>
    </lineage>
</organism>
<dbReference type="InterPro" id="IPR029063">
    <property type="entry name" value="SAM-dependent_MTases_sf"/>
</dbReference>
<dbReference type="SUPFAM" id="SSF53335">
    <property type="entry name" value="S-adenosyl-L-methionine-dependent methyltransferases"/>
    <property type="match status" value="1"/>
</dbReference>
<feature type="compositionally biased region" description="Basic and acidic residues" evidence="4">
    <location>
        <begin position="639"/>
        <end position="656"/>
    </location>
</feature>
<evidence type="ECO:0000256" key="4">
    <source>
        <dbReference type="SAM" id="MobiDB-lite"/>
    </source>
</evidence>
<dbReference type="FunFam" id="3.20.20.70:FF:000056">
    <property type="entry name" value="hydroxyacid oxidase 2"/>
    <property type="match status" value="1"/>
</dbReference>
<dbReference type="Pfam" id="PF01070">
    <property type="entry name" value="FMN_dh"/>
    <property type="match status" value="1"/>
</dbReference>
<dbReference type="PROSITE" id="PS51349">
    <property type="entry name" value="FMN_HYDROXY_ACID_DH_2"/>
    <property type="match status" value="1"/>
</dbReference>
<protein>
    <submittedName>
        <fullName evidence="6">Hydroxyacid oxidase 1</fullName>
    </submittedName>
</protein>
<dbReference type="GO" id="GO:0016491">
    <property type="term" value="F:oxidoreductase activity"/>
    <property type="evidence" value="ECO:0007669"/>
    <property type="project" value="UniProtKB-KW"/>
</dbReference>
<accession>A0A078B7F1</accession>
<comment type="similarity">
    <text evidence="3">Belongs to the FMN-dependent alpha-hydroxy acid dehydrogenase family.</text>
</comment>
<dbReference type="InterPro" id="IPR013785">
    <property type="entry name" value="Aldolase_TIM"/>
</dbReference>
<keyword evidence="7" id="KW-1185">Reference proteome</keyword>
<dbReference type="GO" id="GO:0005737">
    <property type="term" value="C:cytoplasm"/>
    <property type="evidence" value="ECO:0007669"/>
    <property type="project" value="UniProtKB-ARBA"/>
</dbReference>
<dbReference type="OrthoDB" id="25826at2759"/>
<keyword evidence="2" id="KW-0560">Oxidoreductase</keyword>
<evidence type="ECO:0000313" key="6">
    <source>
        <dbReference type="EMBL" id="CDW90415.1"/>
    </source>
</evidence>
<dbReference type="InParanoid" id="A0A078B7F1"/>
<dbReference type="PANTHER" id="PTHR10578">
    <property type="entry name" value="S -2-HYDROXY-ACID OXIDASE-RELATED"/>
    <property type="match status" value="1"/>
</dbReference>
<comment type="cofactor">
    <cofactor evidence="1">
        <name>FMN</name>
        <dbReference type="ChEBI" id="CHEBI:58210"/>
    </cofactor>
</comment>
<name>A0A078B7F1_STYLE</name>
<dbReference type="InterPro" id="IPR012133">
    <property type="entry name" value="Alpha-hydoxy_acid_DH_FMN"/>
</dbReference>
<dbReference type="PANTHER" id="PTHR10578:SF149">
    <property type="entry name" value="2-HYDROXYACID OXIDASE 2"/>
    <property type="match status" value="1"/>
</dbReference>
<feature type="domain" description="FMN hydroxy acid dehydrogenase" evidence="5">
    <location>
        <begin position="1"/>
        <end position="374"/>
    </location>
</feature>
<evidence type="ECO:0000313" key="7">
    <source>
        <dbReference type="Proteomes" id="UP000039865"/>
    </source>
</evidence>
<sequence>MDRAVSVKDFEQLASENLHKHAYDYYRAGANAAISLNDNVEKFRNIPLKTRTFVDPKKFKGLETTIMGQKVSSPICIASTSFQKMTNEDGELAMARGAQAFNHTTFMLSSWSNVPLEDVAQQAPDCFKMFQIYLSKIPDVNKDLWIRVKNSGFTALGLTTDTQMLGKRENDLRNGFSLPEGLNMANYNKYNKTHGQNQDIKSSGKDSGLSEYVKNHKDQNIGWEIINEIKKISGLPVIAKGIMCKEDALTAIEYGADALFVSNHGARQLDTTPATIEVLGEVIEVLKEKGLDKKIEVYFDGGIRRGTDVFKALAIGAKAVFLGRPILWAMAAGGQKGVEKVLKIMNDELKETMIRTGCYCIEDISKNGVKLEEEKLVYDREEYAKKDFWNDRFKESKGFFDWYAKWDQIKPKFLELFPLETHRHSSFLMVGCGNSKLSEEMYKEGFQQVTNMDISDVVLQKMQEIYYPEKCPTFEQMIHLILLLIRVPMMHWLQSCFQSKMLYIVWTFSGNFKEFSQGDAESFKAIKAFKFNKHTENRVERQTTVLCYQVKRFIEAEQIKEESKDPRKKLLRLMMKAKAKKQQDDINKAFADQKIIDEAIAQKDIDQLNVQTANAEQQSQNDLESNKYQEIGDIPADQDESKVIEQDIQKDKENLEQTKNPNYNPKRQEFVMMYVIYK</sequence>
<proteinExistence type="inferred from homology"/>
<dbReference type="GO" id="GO:0010181">
    <property type="term" value="F:FMN binding"/>
    <property type="evidence" value="ECO:0007669"/>
    <property type="project" value="InterPro"/>
</dbReference>
<feature type="region of interest" description="Disordered" evidence="4">
    <location>
        <begin position="632"/>
        <end position="664"/>
    </location>
</feature>
<dbReference type="Gene3D" id="3.40.50.150">
    <property type="entry name" value="Vaccinia Virus protein VP39"/>
    <property type="match status" value="1"/>
</dbReference>
<dbReference type="PROSITE" id="PS00557">
    <property type="entry name" value="FMN_HYDROXY_ACID_DH_1"/>
    <property type="match status" value="1"/>
</dbReference>
<dbReference type="SUPFAM" id="SSF51395">
    <property type="entry name" value="FMN-linked oxidoreductases"/>
    <property type="match status" value="1"/>
</dbReference>
<evidence type="ECO:0000256" key="1">
    <source>
        <dbReference type="ARBA" id="ARBA00001917"/>
    </source>
</evidence>